<keyword evidence="1" id="KW-0472">Membrane</keyword>
<accession>A0A4Y2L3A9</accession>
<protein>
    <recommendedName>
        <fullName evidence="2">Mutator-like transposase domain-containing protein</fullName>
    </recommendedName>
</protein>
<feature type="transmembrane region" description="Helical" evidence="1">
    <location>
        <begin position="65"/>
        <end position="85"/>
    </location>
</feature>
<gene>
    <name evidence="3" type="ORF">AVEN_134407_1</name>
</gene>
<evidence type="ECO:0000313" key="4">
    <source>
        <dbReference type="Proteomes" id="UP000499080"/>
    </source>
</evidence>
<reference evidence="3 4" key="1">
    <citation type="journal article" date="2019" name="Sci. Rep.">
        <title>Orb-weaving spider Araneus ventricosus genome elucidates the spidroin gene catalogue.</title>
        <authorList>
            <person name="Kono N."/>
            <person name="Nakamura H."/>
            <person name="Ohtoshi R."/>
            <person name="Moran D.A.P."/>
            <person name="Shinohara A."/>
            <person name="Yoshida Y."/>
            <person name="Fujiwara M."/>
            <person name="Mori M."/>
            <person name="Tomita M."/>
            <person name="Arakawa K."/>
        </authorList>
    </citation>
    <scope>NUCLEOTIDE SEQUENCE [LARGE SCALE GENOMIC DNA]</scope>
</reference>
<keyword evidence="4" id="KW-1185">Reference proteome</keyword>
<sequence>MLKVNAEILRVGEEENGWEKQVLDLSRDVVRGKYIDCDSSLENEEIIDVCVSYDGTWQKRGHTSLHGIGIIIDILTGLVIYFEVLSNMEMNAAMILQKRSMKETKMRCMTLLSDGDGTTHQYLNEIKVYGKNVTIMKEECMNHVAKIVGTGLRNVVQDWKKKSVTLR</sequence>
<dbReference type="Proteomes" id="UP000499080">
    <property type="component" value="Unassembled WGS sequence"/>
</dbReference>
<organism evidence="3 4">
    <name type="scientific">Araneus ventricosus</name>
    <name type="common">Orbweaver spider</name>
    <name type="synonym">Epeira ventricosa</name>
    <dbReference type="NCBI Taxonomy" id="182803"/>
    <lineage>
        <taxon>Eukaryota</taxon>
        <taxon>Metazoa</taxon>
        <taxon>Ecdysozoa</taxon>
        <taxon>Arthropoda</taxon>
        <taxon>Chelicerata</taxon>
        <taxon>Arachnida</taxon>
        <taxon>Araneae</taxon>
        <taxon>Araneomorphae</taxon>
        <taxon>Entelegynae</taxon>
        <taxon>Araneoidea</taxon>
        <taxon>Araneidae</taxon>
        <taxon>Araneus</taxon>
    </lineage>
</organism>
<evidence type="ECO:0000256" key="1">
    <source>
        <dbReference type="SAM" id="Phobius"/>
    </source>
</evidence>
<dbReference type="Pfam" id="PF20700">
    <property type="entry name" value="Mutator"/>
    <property type="match status" value="1"/>
</dbReference>
<name>A0A4Y2L3A9_ARAVE</name>
<keyword evidence="1" id="KW-1133">Transmembrane helix</keyword>
<evidence type="ECO:0000313" key="3">
    <source>
        <dbReference type="EMBL" id="GBN08750.1"/>
    </source>
</evidence>
<dbReference type="InterPro" id="IPR049012">
    <property type="entry name" value="Mutator_transp_dom"/>
</dbReference>
<keyword evidence="1" id="KW-0812">Transmembrane</keyword>
<feature type="domain" description="Mutator-like transposase" evidence="2">
    <location>
        <begin position="86"/>
        <end position="157"/>
    </location>
</feature>
<dbReference type="EMBL" id="BGPR01117036">
    <property type="protein sequence ID" value="GBN08750.1"/>
    <property type="molecule type" value="Genomic_DNA"/>
</dbReference>
<dbReference type="AlphaFoldDB" id="A0A4Y2L3A9"/>
<evidence type="ECO:0000259" key="2">
    <source>
        <dbReference type="Pfam" id="PF20700"/>
    </source>
</evidence>
<comment type="caution">
    <text evidence="3">The sequence shown here is derived from an EMBL/GenBank/DDBJ whole genome shotgun (WGS) entry which is preliminary data.</text>
</comment>
<dbReference type="OrthoDB" id="8000439at2759"/>
<proteinExistence type="predicted"/>